<reference evidence="3" key="1">
    <citation type="submission" date="2015-07" db="EMBL/GenBank/DDBJ databases">
        <title>Genome sequencing project for genomic taxonomy and phylogenomics of Bacillus-like bacteria.</title>
        <authorList>
            <person name="Liu B."/>
            <person name="Wang J."/>
            <person name="Zhu Y."/>
            <person name="Liu G."/>
            <person name="Chen Q."/>
            <person name="Chen Z."/>
            <person name="Lan J."/>
            <person name="Che J."/>
            <person name="Ge C."/>
            <person name="Shi H."/>
            <person name="Pan Z."/>
            <person name="Liu X."/>
        </authorList>
    </citation>
    <scope>NUCLEOTIDE SEQUENCE [LARGE SCALE GENOMIC DNA]</scope>
    <source>
        <strain evidence="3">DSM 9887</strain>
    </source>
</reference>
<name>A0A0K9YZ94_9BACL</name>
<reference evidence="1 4" key="3">
    <citation type="submission" date="2019-06" db="EMBL/GenBank/DDBJ databases">
        <title>Whole genome shotgun sequence of Brevibacillus reuszeri NBRC 15719.</title>
        <authorList>
            <person name="Hosoyama A."/>
            <person name="Uohara A."/>
            <person name="Ohji S."/>
            <person name="Ichikawa N."/>
        </authorList>
    </citation>
    <scope>NUCLEOTIDE SEQUENCE [LARGE SCALE GENOMIC DNA]</scope>
    <source>
        <strain evidence="1 4">NBRC 15719</strain>
    </source>
</reference>
<organism evidence="2 3">
    <name type="scientific">Brevibacillus reuszeri</name>
    <dbReference type="NCBI Taxonomy" id="54915"/>
    <lineage>
        <taxon>Bacteria</taxon>
        <taxon>Bacillati</taxon>
        <taxon>Bacillota</taxon>
        <taxon>Bacilli</taxon>
        <taxon>Bacillales</taxon>
        <taxon>Paenibacillaceae</taxon>
        <taxon>Brevibacillus</taxon>
    </lineage>
</organism>
<gene>
    <name evidence="2" type="ORF">ADS79_09090</name>
    <name evidence="1" type="ORF">BRE01_61390</name>
</gene>
<accession>A0A0K9YZ94</accession>
<dbReference type="AlphaFoldDB" id="A0A0K9YZ94"/>
<dbReference type="Proteomes" id="UP000036834">
    <property type="component" value="Unassembled WGS sequence"/>
</dbReference>
<keyword evidence="4" id="KW-1185">Reference proteome</keyword>
<dbReference type="RefSeq" id="WP_049738068.1">
    <property type="nucleotide sequence ID" value="NZ_BJON01000029.1"/>
</dbReference>
<sequence>MKKQLFLIVSAILLSSLLSGSYFYQKGKSESLHQSISILSNYVPLNNVNADIQEILSDDAKGDRIKNSLYLLRNVEIINVSLSNISTLIGSDADFSIITNELSLAAADISNYIHQDSLGFDTQKSKDKLLIHGEALRLITETLTRDDLQNYGSR</sequence>
<evidence type="ECO:0000313" key="2">
    <source>
        <dbReference type="EMBL" id="KNB74053.1"/>
    </source>
</evidence>
<dbReference type="EMBL" id="LGIQ01000005">
    <property type="protein sequence ID" value="KNB74053.1"/>
    <property type="molecule type" value="Genomic_DNA"/>
</dbReference>
<evidence type="ECO:0000313" key="4">
    <source>
        <dbReference type="Proteomes" id="UP000319578"/>
    </source>
</evidence>
<dbReference type="Proteomes" id="UP000319578">
    <property type="component" value="Unassembled WGS sequence"/>
</dbReference>
<evidence type="ECO:0000313" key="3">
    <source>
        <dbReference type="Proteomes" id="UP000036834"/>
    </source>
</evidence>
<comment type="caution">
    <text evidence="2">The sequence shown here is derived from an EMBL/GenBank/DDBJ whole genome shotgun (WGS) entry which is preliminary data.</text>
</comment>
<dbReference type="PATRIC" id="fig|54915.3.peg.7283"/>
<protein>
    <submittedName>
        <fullName evidence="2">Uncharacterized protein</fullName>
    </submittedName>
</protein>
<evidence type="ECO:0000313" key="1">
    <source>
        <dbReference type="EMBL" id="GED72437.1"/>
    </source>
</evidence>
<proteinExistence type="predicted"/>
<dbReference type="EMBL" id="BJON01000029">
    <property type="protein sequence ID" value="GED72437.1"/>
    <property type="molecule type" value="Genomic_DNA"/>
</dbReference>
<reference evidence="2" key="2">
    <citation type="submission" date="2015-07" db="EMBL/GenBank/DDBJ databases">
        <title>MeaNS - Measles Nucleotide Surveillance Program.</title>
        <authorList>
            <person name="Tran T."/>
            <person name="Druce J."/>
        </authorList>
    </citation>
    <scope>NUCLEOTIDE SEQUENCE</scope>
    <source>
        <strain evidence="2">DSM 9887</strain>
    </source>
</reference>